<protein>
    <recommendedName>
        <fullName evidence="6">Deoxyhypusine synthase</fullName>
    </recommendedName>
</protein>
<evidence type="ECO:0000313" key="5">
    <source>
        <dbReference type="Proteomes" id="UP000688137"/>
    </source>
</evidence>
<name>A0A8S1NW74_PARPR</name>
<dbReference type="Pfam" id="PF01916">
    <property type="entry name" value="DS"/>
    <property type="match status" value="1"/>
</dbReference>
<accession>A0A8S1NW74</accession>
<dbReference type="InterPro" id="IPR002773">
    <property type="entry name" value="Deoxyhypusine_synthase"/>
</dbReference>
<organism evidence="4 5">
    <name type="scientific">Paramecium primaurelia</name>
    <dbReference type="NCBI Taxonomy" id="5886"/>
    <lineage>
        <taxon>Eukaryota</taxon>
        <taxon>Sar</taxon>
        <taxon>Alveolata</taxon>
        <taxon>Ciliophora</taxon>
        <taxon>Intramacronucleata</taxon>
        <taxon>Oligohymenophorea</taxon>
        <taxon>Peniculida</taxon>
        <taxon>Parameciidae</taxon>
        <taxon>Paramecium</taxon>
    </lineage>
</organism>
<dbReference type="Proteomes" id="UP000688137">
    <property type="component" value="Unassembled WGS sequence"/>
</dbReference>
<dbReference type="PANTHER" id="PTHR11703:SF0">
    <property type="entry name" value="DEOXYHYPUSINE SYNTHASE"/>
    <property type="match status" value="1"/>
</dbReference>
<evidence type="ECO:0000256" key="1">
    <source>
        <dbReference type="ARBA" id="ARBA00009892"/>
    </source>
</evidence>
<keyword evidence="3" id="KW-0520">NAD</keyword>
<keyword evidence="2" id="KW-0808">Transferase</keyword>
<keyword evidence="5" id="KW-1185">Reference proteome</keyword>
<dbReference type="FunFam" id="3.40.910.10:FF:000002">
    <property type="entry name" value="Deoxyhypusine synthase"/>
    <property type="match status" value="1"/>
</dbReference>
<dbReference type="OMA" id="HSIINAN"/>
<evidence type="ECO:0000256" key="3">
    <source>
        <dbReference type="ARBA" id="ARBA00023027"/>
    </source>
</evidence>
<comment type="caution">
    <text evidence="4">The sequence shown here is derived from an EMBL/GenBank/DDBJ whole genome shotgun (WGS) entry which is preliminary data.</text>
</comment>
<dbReference type="GO" id="GO:0005737">
    <property type="term" value="C:cytoplasm"/>
    <property type="evidence" value="ECO:0007669"/>
    <property type="project" value="TreeGrafter"/>
</dbReference>
<reference evidence="4" key="1">
    <citation type="submission" date="2021-01" db="EMBL/GenBank/DDBJ databases">
        <authorList>
            <consortium name="Genoscope - CEA"/>
            <person name="William W."/>
        </authorList>
    </citation>
    <scope>NUCLEOTIDE SEQUENCE</scope>
</reference>
<proteinExistence type="inferred from homology"/>
<dbReference type="PANTHER" id="PTHR11703">
    <property type="entry name" value="DEOXYHYPUSINE SYNTHASE"/>
    <property type="match status" value="1"/>
</dbReference>
<dbReference type="NCBIfam" id="TIGR00321">
    <property type="entry name" value="dhys"/>
    <property type="match status" value="1"/>
</dbReference>
<gene>
    <name evidence="4" type="ORF">PPRIM_AZ9-3.1.T0950058</name>
</gene>
<evidence type="ECO:0008006" key="6">
    <source>
        <dbReference type="Google" id="ProtNLM"/>
    </source>
</evidence>
<sequence>MQKAEEQYQTLYKLQPEPVTTPEIKGYDFNQGVDFDALLKSYANFGLQATQLSTAIDLINKMIHWRMGPNEDNEDPNTRCTIFLGYTSNMVSSGNRDIIRYLAQHKMIDAIVTTAGAIEEDLMKCLSTFHKGDWQANDKEIRLKAICRIGNIYVPAANYGKLEDWLLPVFQEMYKEQKEKGTIWSPQSMIKRFGEKINDERSIYYWCAKNNIPVYCPALTDGAIGDMMFYFNYKEEGFICDILQDVVALNKKAMYAKKSGLIILGGGVVKHHIMNANIWRNGADWAVFINTGIQYDGSDAGAKPSEGITWGKLRIDAEYVKVFSEATLVFPLIVAQTFAKNFQEAKRV</sequence>
<comment type="similarity">
    <text evidence="1">Belongs to the deoxyhypusine synthase family.</text>
</comment>
<evidence type="ECO:0000256" key="2">
    <source>
        <dbReference type="ARBA" id="ARBA00022679"/>
    </source>
</evidence>
<dbReference type="GO" id="GO:0034038">
    <property type="term" value="F:deoxyhypusine synthase activity"/>
    <property type="evidence" value="ECO:0007669"/>
    <property type="project" value="TreeGrafter"/>
</dbReference>
<dbReference type="AlphaFoldDB" id="A0A8S1NW74"/>
<dbReference type="EMBL" id="CAJJDM010000098">
    <property type="protein sequence ID" value="CAD8094216.1"/>
    <property type="molecule type" value="Genomic_DNA"/>
</dbReference>
<evidence type="ECO:0000313" key="4">
    <source>
        <dbReference type="EMBL" id="CAD8094216.1"/>
    </source>
</evidence>